<keyword evidence="3" id="KW-1185">Reference proteome</keyword>
<feature type="compositionally biased region" description="Low complexity" evidence="1">
    <location>
        <begin position="244"/>
        <end position="267"/>
    </location>
</feature>
<dbReference type="Proteomes" id="UP000091857">
    <property type="component" value="Chromosome 10"/>
</dbReference>
<dbReference type="PANTHER" id="PTHR33356">
    <property type="entry name" value="TIP41-LIKE PROTEIN"/>
    <property type="match status" value="1"/>
</dbReference>
<sequence>MSLFLENVESWLPAEFLTEEELLMDKENFNDNGLSSECKHGFSFPTEFPYEFESFGSSVSLSSPDESVVGSTETESSDEDDFLAGLTRRLTQQLTLKPEKWVMAGSPESTLSGMRSCSVSSSGSPNGVLSPPTTPFEAKNDMWDLISAAAGQVARLKMSNEGNQYGSHQGRGLLDPVRTQNPDTTLKNQNPGLYSSQSFGHPVSQMNQYHSQVRQEQLLKPQCPSVWGRQQVKVGWQAQPQPQPHLQQQHHPQPLTQSHYQHQPQQQQIQSRARNVVGCESGRCMRPLGLPQSAWPPLQVQSNQNHQSQQHSTTGMRAVFLGGSGAKRECAGTGVFLPRRYGNPPDSKKKSACSTVLLPAKVIHALNLNLEEMNKNIQAQSRIKCSLTSDYDALMARRNAILAQQKRNLRAESVLNHEIGLPQEWTY</sequence>
<proteinExistence type="predicted"/>
<reference evidence="3" key="1">
    <citation type="journal article" date="2016" name="Nat. Biotechnol.">
        <title>Sequencing wild and cultivated cassava and related species reveals extensive interspecific hybridization and genetic diversity.</title>
        <authorList>
            <person name="Bredeson J.V."/>
            <person name="Lyons J.B."/>
            <person name="Prochnik S.E."/>
            <person name="Wu G.A."/>
            <person name="Ha C.M."/>
            <person name="Edsinger-Gonzales E."/>
            <person name="Grimwood J."/>
            <person name="Schmutz J."/>
            <person name="Rabbi I.Y."/>
            <person name="Egesi C."/>
            <person name="Nauluvula P."/>
            <person name="Lebot V."/>
            <person name="Ndunguru J."/>
            <person name="Mkamilo G."/>
            <person name="Bart R.S."/>
            <person name="Setter T.L."/>
            <person name="Gleadow R.M."/>
            <person name="Kulakow P."/>
            <person name="Ferguson M.E."/>
            <person name="Rounsley S."/>
            <person name="Rokhsar D.S."/>
        </authorList>
    </citation>
    <scope>NUCLEOTIDE SEQUENCE [LARGE SCALE GENOMIC DNA]</scope>
    <source>
        <strain evidence="3">cv. AM560-2</strain>
    </source>
</reference>
<dbReference type="STRING" id="3983.A0A2C9V2M3"/>
<evidence type="ECO:0000256" key="1">
    <source>
        <dbReference type="SAM" id="MobiDB-lite"/>
    </source>
</evidence>
<dbReference type="EMBL" id="CM004396">
    <property type="protein sequence ID" value="OAY38511.1"/>
    <property type="molecule type" value="Genomic_DNA"/>
</dbReference>
<dbReference type="Gramene" id="Manes.10G020800.1.v8.1">
    <property type="protein sequence ID" value="Manes.10G020800.1.v8.1.CDS"/>
    <property type="gene ID" value="Manes.10G020800.v8.1"/>
</dbReference>
<dbReference type="PANTHER" id="PTHR33356:SF17">
    <property type="entry name" value="TPX2 CENTRAL DOMAIN-CONTAINING PROTEIN"/>
    <property type="match status" value="1"/>
</dbReference>
<dbReference type="AlphaFoldDB" id="A0A2C9V2M3"/>
<dbReference type="OrthoDB" id="1060058at2759"/>
<gene>
    <name evidence="2" type="ORF">MANES_10G020800v8</name>
</gene>
<evidence type="ECO:0000313" key="3">
    <source>
        <dbReference type="Proteomes" id="UP000091857"/>
    </source>
</evidence>
<evidence type="ECO:0000313" key="2">
    <source>
        <dbReference type="EMBL" id="OAY38511.1"/>
    </source>
</evidence>
<feature type="region of interest" description="Disordered" evidence="1">
    <location>
        <begin position="238"/>
        <end position="267"/>
    </location>
</feature>
<protein>
    <submittedName>
        <fullName evidence="2">Uncharacterized protein</fullName>
    </submittedName>
</protein>
<accession>A0A2C9V2M3</accession>
<dbReference type="OMA" id="GSHEPHH"/>
<organism evidence="2 3">
    <name type="scientific">Manihot esculenta</name>
    <name type="common">Cassava</name>
    <name type="synonym">Jatropha manihot</name>
    <dbReference type="NCBI Taxonomy" id="3983"/>
    <lineage>
        <taxon>Eukaryota</taxon>
        <taxon>Viridiplantae</taxon>
        <taxon>Streptophyta</taxon>
        <taxon>Embryophyta</taxon>
        <taxon>Tracheophyta</taxon>
        <taxon>Spermatophyta</taxon>
        <taxon>Magnoliopsida</taxon>
        <taxon>eudicotyledons</taxon>
        <taxon>Gunneridae</taxon>
        <taxon>Pentapetalae</taxon>
        <taxon>rosids</taxon>
        <taxon>fabids</taxon>
        <taxon>Malpighiales</taxon>
        <taxon>Euphorbiaceae</taxon>
        <taxon>Crotonoideae</taxon>
        <taxon>Manihoteae</taxon>
        <taxon>Manihot</taxon>
    </lineage>
</organism>
<comment type="caution">
    <text evidence="2">The sequence shown here is derived from an EMBL/GenBank/DDBJ whole genome shotgun (WGS) entry which is preliminary data.</text>
</comment>
<name>A0A2C9V2M3_MANES</name>